<keyword evidence="2" id="KW-0472">Membrane</keyword>
<keyword evidence="4" id="KW-1185">Reference proteome</keyword>
<evidence type="ECO:0000313" key="3">
    <source>
        <dbReference type="EMBL" id="SEH30839.1"/>
    </source>
</evidence>
<sequence>MTRTDAIPDAKTEIRIETRTETGPDGKLVAKSEIRTETKTETDPDTKNETVIETRTETRTETTSDARIEPKAEAKPAPQPAAQPPAPSAPPEPKKPPPETAPKPPPAPAPKPARTKWIAIGATLLVAAGLGFLAWDLLKPKQLGPGFASGNGRIEAVEIDVAAKLPGRLAEILVKEGEVVTRGQILARMDTQGLDAQLAEATADLARAFSTIVTAESQVTLRQSERAATLAVVAQRKAELNVAGKRLARSRTLSNEGAAAVQEYDDDLAGQQGSAAAVAAAQAQVAAADAAILTARAQVVGARASADAARATMARIESDIEDSALKSPRDGRVQYRVAQAAEVIAAGGKVLNLVDLADVYMTFFLPDVAVGKVALESEVRLVLDAAPQWVIPAKVSFVADVAQFTPKSVETASERQKLMFRVRARLDPELLKKFSRDVKTGLPGMAYIRLDPAQAWPDHLALHVPQ</sequence>
<reference evidence="4" key="1">
    <citation type="submission" date="2016-10" db="EMBL/GenBank/DDBJ databases">
        <authorList>
            <person name="Varghese N."/>
            <person name="Submissions S."/>
        </authorList>
    </citation>
    <scope>NUCLEOTIDE SEQUENCE [LARGE SCALE GENOMIC DNA]</scope>
    <source>
        <strain evidence="4">DSM 13234</strain>
    </source>
</reference>
<feature type="compositionally biased region" description="Pro residues" evidence="1">
    <location>
        <begin position="77"/>
        <end position="91"/>
    </location>
</feature>
<accession>A0A1H6H532</accession>
<protein>
    <submittedName>
        <fullName evidence="3">HlyD family secretion protein</fullName>
    </submittedName>
</protein>
<evidence type="ECO:0000313" key="4">
    <source>
        <dbReference type="Proteomes" id="UP000182983"/>
    </source>
</evidence>
<proteinExistence type="predicted"/>
<dbReference type="GO" id="GO:0005886">
    <property type="term" value="C:plasma membrane"/>
    <property type="evidence" value="ECO:0007669"/>
    <property type="project" value="TreeGrafter"/>
</dbReference>
<evidence type="ECO:0000256" key="2">
    <source>
        <dbReference type="SAM" id="Phobius"/>
    </source>
</evidence>
<dbReference type="EMBL" id="FNWO01000003">
    <property type="protein sequence ID" value="SEH30839.1"/>
    <property type="molecule type" value="Genomic_DNA"/>
</dbReference>
<dbReference type="AlphaFoldDB" id="A0A1H6H532"/>
<dbReference type="Proteomes" id="UP000182983">
    <property type="component" value="Unassembled WGS sequence"/>
</dbReference>
<keyword evidence="2" id="KW-1133">Transmembrane helix</keyword>
<dbReference type="RefSeq" id="WP_244511057.1">
    <property type="nucleotide sequence ID" value="NZ_FNWO01000003.1"/>
</dbReference>
<dbReference type="PRINTS" id="PR01490">
    <property type="entry name" value="RTXTOXIND"/>
</dbReference>
<dbReference type="PANTHER" id="PTHR30438">
    <property type="entry name" value="36 KDA ANTIGEN-RELATED"/>
    <property type="match status" value="1"/>
</dbReference>
<keyword evidence="2" id="KW-0812">Transmembrane</keyword>
<dbReference type="Gene3D" id="2.40.30.170">
    <property type="match status" value="1"/>
</dbReference>
<feature type="transmembrane region" description="Helical" evidence="2">
    <location>
        <begin position="117"/>
        <end position="135"/>
    </location>
</feature>
<feature type="compositionally biased region" description="Pro residues" evidence="1">
    <location>
        <begin position="98"/>
        <end position="111"/>
    </location>
</feature>
<dbReference type="PANTHER" id="PTHR30438:SF2">
    <property type="entry name" value="MEMBRANE PROTEIN"/>
    <property type="match status" value="1"/>
</dbReference>
<dbReference type="SUPFAM" id="SSF111369">
    <property type="entry name" value="HlyD-like secretion proteins"/>
    <property type="match status" value="1"/>
</dbReference>
<dbReference type="Gene3D" id="1.10.287.470">
    <property type="entry name" value="Helix hairpin bin"/>
    <property type="match status" value="1"/>
</dbReference>
<dbReference type="Gene3D" id="2.40.50.100">
    <property type="match status" value="1"/>
</dbReference>
<feature type="compositionally biased region" description="Basic and acidic residues" evidence="1">
    <location>
        <begin position="1"/>
        <end position="74"/>
    </location>
</feature>
<evidence type="ECO:0000256" key="1">
    <source>
        <dbReference type="SAM" id="MobiDB-lite"/>
    </source>
</evidence>
<name>A0A1H6H532_MAGFU</name>
<gene>
    <name evidence="3" type="ORF">SAMN04244559_00989</name>
</gene>
<feature type="region of interest" description="Disordered" evidence="1">
    <location>
        <begin position="1"/>
        <end position="113"/>
    </location>
</feature>
<organism evidence="3 4">
    <name type="scientific">Magnetospirillum fulvum</name>
    <name type="common">Rhodospirillum fulvum</name>
    <dbReference type="NCBI Taxonomy" id="1082"/>
    <lineage>
        <taxon>Bacteria</taxon>
        <taxon>Pseudomonadati</taxon>
        <taxon>Pseudomonadota</taxon>
        <taxon>Alphaproteobacteria</taxon>
        <taxon>Rhodospirillales</taxon>
        <taxon>Rhodospirillaceae</taxon>
        <taxon>Magnetospirillum</taxon>
    </lineage>
</organism>